<evidence type="ECO:0000313" key="3">
    <source>
        <dbReference type="EMBL" id="GJE97346.1"/>
    </source>
</evidence>
<dbReference type="Gene3D" id="3.40.50.1240">
    <property type="entry name" value="Phosphoglycerate mutase-like"/>
    <property type="match status" value="1"/>
</dbReference>
<evidence type="ECO:0000256" key="2">
    <source>
        <dbReference type="SAM" id="Phobius"/>
    </source>
</evidence>
<dbReference type="OrthoDB" id="258392at2759"/>
<evidence type="ECO:0000256" key="1">
    <source>
        <dbReference type="ARBA" id="ARBA00005375"/>
    </source>
</evidence>
<dbReference type="InterPro" id="IPR029033">
    <property type="entry name" value="His_PPase_superfam"/>
</dbReference>
<dbReference type="PANTHER" id="PTHR11567:SF142">
    <property type="entry name" value="PHOSPHOGLYCERATE MUTASE-LIKE PROTEIN"/>
    <property type="match status" value="1"/>
</dbReference>
<proteinExistence type="inferred from homology"/>
<keyword evidence="4" id="KW-1185">Reference proteome</keyword>
<dbReference type="Pfam" id="PF00328">
    <property type="entry name" value="His_Phos_2"/>
    <property type="match status" value="1"/>
</dbReference>
<accession>A0A9P3LJA5</accession>
<dbReference type="InterPro" id="IPR000560">
    <property type="entry name" value="His_Pase_clade-2"/>
</dbReference>
<dbReference type="SUPFAM" id="SSF53254">
    <property type="entry name" value="Phosphoglycerate mutase-like"/>
    <property type="match status" value="1"/>
</dbReference>
<dbReference type="Proteomes" id="UP000703269">
    <property type="component" value="Unassembled WGS sequence"/>
</dbReference>
<evidence type="ECO:0000313" key="4">
    <source>
        <dbReference type="Proteomes" id="UP000703269"/>
    </source>
</evidence>
<dbReference type="EMBL" id="BPQB01000070">
    <property type="protein sequence ID" value="GJE97346.1"/>
    <property type="molecule type" value="Genomic_DNA"/>
</dbReference>
<gene>
    <name evidence="3" type="ORF">PsYK624_135620</name>
</gene>
<comment type="caution">
    <text evidence="3">The sequence shown here is derived from an EMBL/GenBank/DDBJ whole genome shotgun (WGS) entry which is preliminary data.</text>
</comment>
<keyword evidence="2" id="KW-1133">Transmembrane helix</keyword>
<keyword evidence="2" id="KW-0812">Transmembrane</keyword>
<dbReference type="GO" id="GO:0016791">
    <property type="term" value="F:phosphatase activity"/>
    <property type="evidence" value="ECO:0007669"/>
    <property type="project" value="TreeGrafter"/>
</dbReference>
<dbReference type="PANTHER" id="PTHR11567">
    <property type="entry name" value="ACID PHOSPHATASE-RELATED"/>
    <property type="match status" value="1"/>
</dbReference>
<name>A0A9P3LJA5_9APHY</name>
<sequence length="440" mass="49706">MSHPEVHGVVVIERNGDRRGAHQDPVSYQVTPTESTPLGEVQAHQVGSYLRRVYFNPDSSSRIRGISTDIVDLKEVHVRVKVGTEGASVFDTATATLQGLFPPNPKNSITLANDTKIVAPLGGYQYIPVETVEPANDRSLESWTDCPNFQNHVRDTLSGDKLKKAASEAAPFFRDVHDFVFGRAANMENIYNIWDFMENQLTHNKTYAYRLPPTFREQARHWANVRESTIFGSEDMHSIANIASRTLLDSVIGALQRVAFNGDPLQFMLISTTYEPFISLFHQTKAVNDDPDLFAIPNSGAALAIELRRAPPPDVREFLRFKFRNGTDEEFRTIHVFDHGEDIPLTEFIYRLENSVIHGNREWARACGNSIAPSFMGIEGVENSRFLQGSCILALFFSVMMLAWFGSFVTKRIRRRNYIRLSGEEGRVEPVNYGARSEKF</sequence>
<reference evidence="3 4" key="1">
    <citation type="submission" date="2021-08" db="EMBL/GenBank/DDBJ databases">
        <title>Draft Genome Sequence of Phanerochaete sordida strain YK-624.</title>
        <authorList>
            <person name="Mori T."/>
            <person name="Dohra H."/>
            <person name="Suzuki T."/>
            <person name="Kawagishi H."/>
            <person name="Hirai H."/>
        </authorList>
    </citation>
    <scope>NUCLEOTIDE SEQUENCE [LARGE SCALE GENOMIC DNA]</scope>
    <source>
        <strain evidence="3 4">YK-624</strain>
    </source>
</reference>
<protein>
    <submittedName>
        <fullName evidence="3">Phosphoglycerate mutase-like protein</fullName>
    </submittedName>
</protein>
<organism evidence="3 4">
    <name type="scientific">Phanerochaete sordida</name>
    <dbReference type="NCBI Taxonomy" id="48140"/>
    <lineage>
        <taxon>Eukaryota</taxon>
        <taxon>Fungi</taxon>
        <taxon>Dikarya</taxon>
        <taxon>Basidiomycota</taxon>
        <taxon>Agaricomycotina</taxon>
        <taxon>Agaricomycetes</taxon>
        <taxon>Polyporales</taxon>
        <taxon>Phanerochaetaceae</taxon>
        <taxon>Phanerochaete</taxon>
    </lineage>
</organism>
<dbReference type="InterPro" id="IPR050645">
    <property type="entry name" value="Histidine_acid_phosphatase"/>
</dbReference>
<dbReference type="AlphaFoldDB" id="A0A9P3LJA5"/>
<feature type="transmembrane region" description="Helical" evidence="2">
    <location>
        <begin position="392"/>
        <end position="410"/>
    </location>
</feature>
<keyword evidence="2" id="KW-0472">Membrane</keyword>
<comment type="similarity">
    <text evidence="1">Belongs to the histidine acid phosphatase family.</text>
</comment>